<dbReference type="AlphaFoldDB" id="A0A7X0P918"/>
<dbReference type="InterPro" id="IPR052512">
    <property type="entry name" value="4CMD/NDH-1_regulator"/>
</dbReference>
<comment type="caution">
    <text evidence="3">The sequence shown here is derived from an EMBL/GenBank/DDBJ whole genome shotgun (WGS) entry which is preliminary data.</text>
</comment>
<dbReference type="SUPFAM" id="SSF69118">
    <property type="entry name" value="AhpD-like"/>
    <property type="match status" value="2"/>
</dbReference>
<feature type="chain" id="PRO_5031279766" evidence="1">
    <location>
        <begin position="20"/>
        <end position="262"/>
    </location>
</feature>
<dbReference type="RefSeq" id="WP_184854942.1">
    <property type="nucleotide sequence ID" value="NZ_JACHLK010000001.1"/>
</dbReference>
<dbReference type="PANTHER" id="PTHR33570">
    <property type="entry name" value="4-CARBOXYMUCONOLACTONE DECARBOXYLASE FAMILY PROTEIN"/>
    <property type="match status" value="1"/>
</dbReference>
<organism evidence="3 4">
    <name type="scientific">Acidovorax soli</name>
    <dbReference type="NCBI Taxonomy" id="592050"/>
    <lineage>
        <taxon>Bacteria</taxon>
        <taxon>Pseudomonadati</taxon>
        <taxon>Pseudomonadota</taxon>
        <taxon>Betaproteobacteria</taxon>
        <taxon>Burkholderiales</taxon>
        <taxon>Comamonadaceae</taxon>
        <taxon>Acidovorax</taxon>
    </lineage>
</organism>
<feature type="domain" description="Carboxymuconolactone decarboxylase-like" evidence="2">
    <location>
        <begin position="47"/>
        <end position="130"/>
    </location>
</feature>
<sequence length="262" mass="28281">MNIAVTFLAFTLASAGQFAQGQTQSASIPAPPAATRPSGLLQPKIAPGLARYTDEVLFGQVWPSSDLSPRDRSLIVISALIAMNRPAQLTGHLNRALTNGVTPVEASGVLTHLALYAGWPNAVSALTVYEEVYTSRGIDFAALQAPVPTLPPLAFDTKRPRRDADQVAIFAPKFADLTNDIVFGDLWRRADLTRRDRALVTIAALTAMGDDTLLEQYLRVGRASGLRREEVAEALTHLAFYAGWPKATKALKQAARVLPPVR</sequence>
<evidence type="ECO:0000313" key="3">
    <source>
        <dbReference type="EMBL" id="MBB6557486.1"/>
    </source>
</evidence>
<gene>
    <name evidence="3" type="ORF">HNP48_000150</name>
</gene>
<dbReference type="Proteomes" id="UP000575083">
    <property type="component" value="Unassembled WGS sequence"/>
</dbReference>
<keyword evidence="4" id="KW-1185">Reference proteome</keyword>
<name>A0A7X0P918_9BURK</name>
<evidence type="ECO:0000256" key="1">
    <source>
        <dbReference type="SAM" id="SignalP"/>
    </source>
</evidence>
<dbReference type="Gene3D" id="1.20.1290.10">
    <property type="entry name" value="AhpD-like"/>
    <property type="match status" value="2"/>
</dbReference>
<keyword evidence="1" id="KW-0732">Signal</keyword>
<reference evidence="3 4" key="1">
    <citation type="submission" date="2020-08" db="EMBL/GenBank/DDBJ databases">
        <title>Functional genomics of gut bacteria from endangered species of beetles.</title>
        <authorList>
            <person name="Carlos-Shanley C."/>
        </authorList>
    </citation>
    <scope>NUCLEOTIDE SEQUENCE [LARGE SCALE GENOMIC DNA]</scope>
    <source>
        <strain evidence="3 4">S00198</strain>
    </source>
</reference>
<evidence type="ECO:0000313" key="4">
    <source>
        <dbReference type="Proteomes" id="UP000575083"/>
    </source>
</evidence>
<dbReference type="GO" id="GO:0051920">
    <property type="term" value="F:peroxiredoxin activity"/>
    <property type="evidence" value="ECO:0007669"/>
    <property type="project" value="InterPro"/>
</dbReference>
<dbReference type="EMBL" id="JACHLK010000001">
    <property type="protein sequence ID" value="MBB6557486.1"/>
    <property type="molecule type" value="Genomic_DNA"/>
</dbReference>
<dbReference type="InterPro" id="IPR029032">
    <property type="entry name" value="AhpD-like"/>
</dbReference>
<evidence type="ECO:0000259" key="2">
    <source>
        <dbReference type="Pfam" id="PF02627"/>
    </source>
</evidence>
<dbReference type="GO" id="GO:0047575">
    <property type="term" value="F:4-carboxymuconolactone decarboxylase activity"/>
    <property type="evidence" value="ECO:0007669"/>
    <property type="project" value="UniProtKB-EC"/>
</dbReference>
<protein>
    <submittedName>
        <fullName evidence="3">4-carboxymuconolactone decarboxylase</fullName>
        <ecNumber evidence="3">4.1.1.44</ecNumber>
    </submittedName>
</protein>
<proteinExistence type="predicted"/>
<dbReference type="Pfam" id="PF02627">
    <property type="entry name" value="CMD"/>
    <property type="match status" value="2"/>
</dbReference>
<feature type="signal peptide" evidence="1">
    <location>
        <begin position="1"/>
        <end position="19"/>
    </location>
</feature>
<feature type="domain" description="Carboxymuconolactone decarboxylase-like" evidence="2">
    <location>
        <begin position="172"/>
        <end position="254"/>
    </location>
</feature>
<accession>A0A7X0P918</accession>
<dbReference type="PANTHER" id="PTHR33570:SF9">
    <property type="entry name" value="BLL4600 PROTEIN"/>
    <property type="match status" value="1"/>
</dbReference>
<dbReference type="EC" id="4.1.1.44" evidence="3"/>
<keyword evidence="3" id="KW-0456">Lyase</keyword>
<dbReference type="InterPro" id="IPR003779">
    <property type="entry name" value="CMD-like"/>
</dbReference>